<evidence type="ECO:0000313" key="1">
    <source>
        <dbReference type="EMBL" id="JAD57220.1"/>
    </source>
</evidence>
<sequence length="42" mass="4670">MRMMKRLFDLPVIGFRESATLAALLVKFVVTMVGNETCVLAP</sequence>
<reference evidence="1" key="1">
    <citation type="submission" date="2014-09" db="EMBL/GenBank/DDBJ databases">
        <authorList>
            <person name="Magalhaes I.L.F."/>
            <person name="Oliveira U."/>
            <person name="Santos F.R."/>
            <person name="Vidigal T.H.D.A."/>
            <person name="Brescovit A.D."/>
            <person name="Santos A.J."/>
        </authorList>
    </citation>
    <scope>NUCLEOTIDE SEQUENCE</scope>
    <source>
        <tissue evidence="1">Shoot tissue taken approximately 20 cm above the soil surface</tissue>
    </source>
</reference>
<name>A0A0A9B7P0_ARUDO</name>
<accession>A0A0A9B7P0</accession>
<protein>
    <submittedName>
        <fullName evidence="1">Uncharacterized protein</fullName>
    </submittedName>
</protein>
<reference evidence="1" key="2">
    <citation type="journal article" date="2015" name="Data Brief">
        <title>Shoot transcriptome of the giant reed, Arundo donax.</title>
        <authorList>
            <person name="Barrero R.A."/>
            <person name="Guerrero F.D."/>
            <person name="Moolhuijzen P."/>
            <person name="Goolsby J.A."/>
            <person name="Tidwell J."/>
            <person name="Bellgard S.E."/>
            <person name="Bellgard M.I."/>
        </authorList>
    </citation>
    <scope>NUCLEOTIDE SEQUENCE</scope>
    <source>
        <tissue evidence="1">Shoot tissue taken approximately 20 cm above the soil surface</tissue>
    </source>
</reference>
<dbReference type="AlphaFoldDB" id="A0A0A9B7P0"/>
<dbReference type="EMBL" id="GBRH01240675">
    <property type="protein sequence ID" value="JAD57220.1"/>
    <property type="molecule type" value="Transcribed_RNA"/>
</dbReference>
<organism evidence="1">
    <name type="scientific">Arundo donax</name>
    <name type="common">Giant reed</name>
    <name type="synonym">Donax arundinaceus</name>
    <dbReference type="NCBI Taxonomy" id="35708"/>
    <lineage>
        <taxon>Eukaryota</taxon>
        <taxon>Viridiplantae</taxon>
        <taxon>Streptophyta</taxon>
        <taxon>Embryophyta</taxon>
        <taxon>Tracheophyta</taxon>
        <taxon>Spermatophyta</taxon>
        <taxon>Magnoliopsida</taxon>
        <taxon>Liliopsida</taxon>
        <taxon>Poales</taxon>
        <taxon>Poaceae</taxon>
        <taxon>PACMAD clade</taxon>
        <taxon>Arundinoideae</taxon>
        <taxon>Arundineae</taxon>
        <taxon>Arundo</taxon>
    </lineage>
</organism>
<proteinExistence type="predicted"/>